<feature type="region of interest" description="Disordered" evidence="2">
    <location>
        <begin position="1784"/>
        <end position="1897"/>
    </location>
</feature>
<evidence type="ECO:0000259" key="3">
    <source>
        <dbReference type="SMART" id="SM00233"/>
    </source>
</evidence>
<protein>
    <recommendedName>
        <fullName evidence="3">PH domain-containing protein</fullName>
    </recommendedName>
</protein>
<reference evidence="4" key="1">
    <citation type="submission" date="2022-07" db="EMBL/GenBank/DDBJ databases">
        <title>Phylogenomic reconstructions and comparative analyses of Kickxellomycotina fungi.</title>
        <authorList>
            <person name="Reynolds N.K."/>
            <person name="Stajich J.E."/>
            <person name="Barry K."/>
            <person name="Grigoriev I.V."/>
            <person name="Crous P."/>
            <person name="Smith M.E."/>
        </authorList>
    </citation>
    <scope>NUCLEOTIDE SEQUENCE</scope>
    <source>
        <strain evidence="4">RSA 861</strain>
    </source>
</reference>
<dbReference type="GO" id="GO:0005938">
    <property type="term" value="C:cell cortex"/>
    <property type="evidence" value="ECO:0007669"/>
    <property type="project" value="InterPro"/>
</dbReference>
<feature type="region of interest" description="Disordered" evidence="2">
    <location>
        <begin position="834"/>
        <end position="859"/>
    </location>
</feature>
<comment type="caution">
    <text evidence="4">The sequence shown here is derived from an EMBL/GenBank/DDBJ whole genome shotgun (WGS) entry which is preliminary data.</text>
</comment>
<feature type="compositionally biased region" description="Basic residues" evidence="2">
    <location>
        <begin position="11"/>
        <end position="29"/>
    </location>
</feature>
<feature type="region of interest" description="Disordered" evidence="2">
    <location>
        <begin position="359"/>
        <end position="430"/>
    </location>
</feature>
<feature type="compositionally biased region" description="Polar residues" evidence="2">
    <location>
        <begin position="1247"/>
        <end position="1260"/>
    </location>
</feature>
<dbReference type="InterPro" id="IPR001849">
    <property type="entry name" value="PH_domain"/>
</dbReference>
<evidence type="ECO:0000256" key="2">
    <source>
        <dbReference type="SAM" id="MobiDB-lite"/>
    </source>
</evidence>
<dbReference type="GO" id="GO:0005543">
    <property type="term" value="F:phospholipid binding"/>
    <property type="evidence" value="ECO:0007669"/>
    <property type="project" value="InterPro"/>
</dbReference>
<feature type="compositionally biased region" description="Basic and acidic residues" evidence="2">
    <location>
        <begin position="1729"/>
        <end position="1743"/>
    </location>
</feature>
<feature type="coiled-coil region" evidence="1">
    <location>
        <begin position="219"/>
        <end position="302"/>
    </location>
</feature>
<feature type="compositionally biased region" description="Low complexity" evidence="2">
    <location>
        <begin position="541"/>
        <end position="554"/>
    </location>
</feature>
<feature type="region of interest" description="Disordered" evidence="2">
    <location>
        <begin position="1247"/>
        <end position="1317"/>
    </location>
</feature>
<dbReference type="PANTHER" id="PTHR28190">
    <property type="entry name" value="NUCLEAR MIGRATION PROTEIN NUM1"/>
    <property type="match status" value="1"/>
</dbReference>
<dbReference type="Pfam" id="PF12814">
    <property type="entry name" value="Mcp5_PH"/>
    <property type="match status" value="1"/>
</dbReference>
<dbReference type="GO" id="GO:0015631">
    <property type="term" value="F:tubulin binding"/>
    <property type="evidence" value="ECO:0007669"/>
    <property type="project" value="TreeGrafter"/>
</dbReference>
<dbReference type="GO" id="GO:0000226">
    <property type="term" value="P:microtubule cytoskeleton organization"/>
    <property type="evidence" value="ECO:0007669"/>
    <property type="project" value="TreeGrafter"/>
</dbReference>
<feature type="compositionally biased region" description="Polar residues" evidence="2">
    <location>
        <begin position="763"/>
        <end position="774"/>
    </location>
</feature>
<gene>
    <name evidence="4" type="ORF">IWQ60_004834</name>
</gene>
<feature type="region of interest" description="Disordered" evidence="2">
    <location>
        <begin position="1"/>
        <end position="59"/>
    </location>
</feature>
<feature type="region of interest" description="Disordered" evidence="2">
    <location>
        <begin position="521"/>
        <end position="633"/>
    </location>
</feature>
<dbReference type="InterPro" id="IPR053005">
    <property type="entry name" value="Nuclear_Pos-Cytoskel_Interact"/>
</dbReference>
<dbReference type="InterPro" id="IPR024774">
    <property type="entry name" value="PH_dom-Mcp5-type"/>
</dbReference>
<feature type="compositionally biased region" description="Low complexity" evidence="2">
    <location>
        <begin position="574"/>
        <end position="591"/>
    </location>
</feature>
<feature type="region of interest" description="Disordered" evidence="2">
    <location>
        <begin position="927"/>
        <end position="988"/>
    </location>
</feature>
<feature type="region of interest" description="Disordered" evidence="2">
    <location>
        <begin position="1428"/>
        <end position="1466"/>
    </location>
</feature>
<sequence length="1897" mass="200803">MPEPGPPGLPRIRKPMSRSASRKALRSGVRRAPAGRLSLNTGAAPLSDDDPDDDNTIPLPPVPGYISQDAVVDGLQQALHAQARFPTLTAWNVDELLNRIWLEDVERRANDPDATADEDTPPRPVLAPHLYAVVNEAFVLRSEFGSVAEHLRPGSGRHKDGGAERWDALLRQAREDDPVAALRALLPPDPTVGLAGQLHYTARVGNELLLNSRALAIRSADLAAECERANNERLELDSRLTALTKTHAKTAEELKATEAARWDLQVAAQERDHELTDAIRQNNRLQRERDTLESDLATVHETVETLRAAEERLTAALATNRSRHEAEVASVRRSQITLQREKAEMSKRCNALKAELDGRIQRAGGRRHNQPGSPTPDGIDGEGAAANQGDEEAADRSLMPPPGLGDDSDVADPVTPARRGHFVPTSVPSAGPQLMHVQTLTGSLSNAHRRIEKLRSQLNRERQGNADLQRLVQEHQQTIEDMEREMALFADPAHESSVAPVDGIPRTALAWRDAEDDENVMAPRRVSHSGFVPRHARPSRTTAPGSPAAATPDPLTDGSAAEDSAPEVYRSARSRSNTDTSSSSASSSPTRSVRRPRPPASRRRTGLRAARSSRRTSGHPRRISPAATAGPAPQALSDILATVDRPPPFRLDFSQADPSEGSPLTLYPPVDRPVLPPESPLAARGMACPRCRSPPVATDQAVQTETEVVMEAYPVPVIVPDHPVAASVEREDKGTQCDPPAGVDAHHGPEPVILRSVETSTVPVLSDSKGTQRSAPDAVDAGHGPEPVQFHHAATNTVPVRQHCKETQSEVATAVDANHGPDALIVCHAETNTVPTPVDDKTSQSELPTTADANHGPEGLLMRDAETSTTASAWTSHKGTQSDPLAAVDGTCGLVTVVGGDIEARTVATPVTACTQLDQVPILATPQREHEFSGRSHAATRTDGPSQTEDGGLVAVSTSPGPVLGPSTAEYNGQRTGTDGGAAPHARKGTRVAALISALNQTSHAADHPPTPLDHSPEKPRTVHGSGSPRRPSEAEVGLNPHPSTATAQPPIQEPAPVTPPTGDTSSGIVVDALAMAARPSAQTAEPPAPQSPTVLNGQSVTHPSLSDPSSSPTHLEPTADSTPAERVGEAVPTVVNGSMTNLAGIATGAVPTVLVSQGPTNGLAVTATDPTAVPSSPTVDADYGPDLKQVQVAATAVPPIQTVEACTQRDAPVTQEANWGTEPPTVHHTATATEPLAIHEVATATESPDVTEASTQAASPATVEASCGPAPLVRSDRGTQRGAPVTVDAGFGTDPVVRESRATQADPPRLVDASHGPESAELAALVGPVTAPLRGPPPSSPLPPLPAFASPAPRRKLSLAHTTALDMPFVPDEIEVDEPPAPPVRVASPGGDSPTFGRTPPPPLVPTGCHYCRSSSASAAPDAGYFPTVTVRRQPSVSPTLGGPRDERAAPQRPSRPATPPPPALLARALSQDWAGRPPPLPTLPRTLRAYGSVNNIDALVTFSTTDEPPTPPPPSLGQVLAASPAPSGQTSPHVVAPIPSRLVAASANRGTLSPRGQVVPFDASPSPPTPRDPVLTANPLIIHAVAQTMVGEFMWKSTRASGVGRERRHLRFFWIHPYSKTIHWSTKAPGADRSHPLAKSKSAYLRAVRLQADYQVTHEHDLSPYTFIVTTPDRTLKFKAVNRVRHEIWCQALSFLQTRGVLTPAPLARPSPHFPAPRHRSQITHRPHADTTMRVDLDVPAERPTLATAVTTTDAESSGGSSAREPNRSVFKKASYGYLLGKLAPRTGSSPRSSPGGTPPSRPARPASMHDNDDDSHDRGPVKGWRALLSPTTGPASLGARRHSSQTLDATKPRIIVHPPGRRAVPDEWTATEPLNEVPDKDSTQPQPRDSGIIP</sequence>
<feature type="compositionally biased region" description="Basic residues" evidence="2">
    <location>
        <begin position="1718"/>
        <end position="1728"/>
    </location>
</feature>
<feature type="compositionally biased region" description="Low complexity" evidence="2">
    <location>
        <begin position="1786"/>
        <end position="1798"/>
    </location>
</feature>
<keyword evidence="1" id="KW-0175">Coiled coil</keyword>
<feature type="region of interest" description="Disordered" evidence="2">
    <location>
        <begin position="1710"/>
        <end position="1771"/>
    </location>
</feature>
<dbReference type="SUPFAM" id="SSF50729">
    <property type="entry name" value="PH domain-like"/>
    <property type="match status" value="1"/>
</dbReference>
<feature type="region of interest" description="Disordered" evidence="2">
    <location>
        <begin position="763"/>
        <end position="786"/>
    </location>
</feature>
<dbReference type="EMBL" id="JANBPT010000243">
    <property type="protein sequence ID" value="KAJ1925012.1"/>
    <property type="molecule type" value="Genomic_DNA"/>
</dbReference>
<feature type="compositionally biased region" description="Polar residues" evidence="2">
    <location>
        <begin position="1750"/>
        <end position="1763"/>
    </location>
</feature>
<feature type="domain" description="PH" evidence="3">
    <location>
        <begin position="1589"/>
        <end position="1702"/>
    </location>
</feature>
<proteinExistence type="predicted"/>
<feature type="compositionally biased region" description="Polar residues" evidence="2">
    <location>
        <begin position="1092"/>
        <end position="1114"/>
    </location>
</feature>
<feature type="region of interest" description="Disordered" evidence="2">
    <location>
        <begin position="1001"/>
        <end position="1128"/>
    </location>
</feature>
<dbReference type="SMART" id="SM00233">
    <property type="entry name" value="PH"/>
    <property type="match status" value="1"/>
</dbReference>
<feature type="coiled-coil region" evidence="1">
    <location>
        <begin position="437"/>
        <end position="485"/>
    </location>
</feature>
<organism evidence="4 5">
    <name type="scientific">Tieghemiomyces parasiticus</name>
    <dbReference type="NCBI Taxonomy" id="78921"/>
    <lineage>
        <taxon>Eukaryota</taxon>
        <taxon>Fungi</taxon>
        <taxon>Fungi incertae sedis</taxon>
        <taxon>Zoopagomycota</taxon>
        <taxon>Kickxellomycotina</taxon>
        <taxon>Dimargaritomycetes</taxon>
        <taxon>Dimargaritales</taxon>
        <taxon>Dimargaritaceae</taxon>
        <taxon>Tieghemiomyces</taxon>
    </lineage>
</organism>
<feature type="compositionally biased region" description="Basic and acidic residues" evidence="2">
    <location>
        <begin position="1810"/>
        <end position="1823"/>
    </location>
</feature>
<keyword evidence="5" id="KW-1185">Reference proteome</keyword>
<dbReference type="PANTHER" id="PTHR28190:SF1">
    <property type="entry name" value="NUCLEAR MIGRATION PROTEIN NUM1"/>
    <property type="match status" value="1"/>
</dbReference>
<feature type="region of interest" description="Disordered" evidence="2">
    <location>
        <begin position="1379"/>
        <end position="1402"/>
    </location>
</feature>
<dbReference type="GO" id="GO:0005739">
    <property type="term" value="C:mitochondrion"/>
    <property type="evidence" value="ECO:0007669"/>
    <property type="project" value="TreeGrafter"/>
</dbReference>
<dbReference type="Proteomes" id="UP001150569">
    <property type="component" value="Unassembled WGS sequence"/>
</dbReference>
<dbReference type="GO" id="GO:0032065">
    <property type="term" value="P:maintenance of protein location in cell cortex"/>
    <property type="evidence" value="ECO:0007669"/>
    <property type="project" value="InterPro"/>
</dbReference>
<accession>A0A9W8AF71</accession>
<evidence type="ECO:0000313" key="4">
    <source>
        <dbReference type="EMBL" id="KAJ1925012.1"/>
    </source>
</evidence>
<evidence type="ECO:0000313" key="5">
    <source>
        <dbReference type="Proteomes" id="UP001150569"/>
    </source>
</evidence>
<dbReference type="OrthoDB" id="2149224at2759"/>
<evidence type="ECO:0000256" key="1">
    <source>
        <dbReference type="SAM" id="Coils"/>
    </source>
</evidence>
<feature type="compositionally biased region" description="Basic residues" evidence="2">
    <location>
        <begin position="592"/>
        <end position="622"/>
    </location>
</feature>
<name>A0A9W8AF71_9FUNG</name>